<keyword evidence="2" id="KW-0121">Carboxypeptidase</keyword>
<dbReference type="EMBL" id="MU005774">
    <property type="protein sequence ID" value="KAF2707016.1"/>
    <property type="molecule type" value="Genomic_DNA"/>
</dbReference>
<dbReference type="Pfam" id="PF00450">
    <property type="entry name" value="Peptidase_S10"/>
    <property type="match status" value="1"/>
</dbReference>
<dbReference type="SUPFAM" id="SSF53474">
    <property type="entry name" value="alpha/beta-Hydrolases"/>
    <property type="match status" value="1"/>
</dbReference>
<evidence type="ECO:0000256" key="5">
    <source>
        <dbReference type="ARBA" id="ARBA00023180"/>
    </source>
</evidence>
<proteinExistence type="inferred from homology"/>
<dbReference type="GO" id="GO:0006508">
    <property type="term" value="P:proteolysis"/>
    <property type="evidence" value="ECO:0007669"/>
    <property type="project" value="UniProtKB-KW"/>
</dbReference>
<accession>A0A6G1K2C1</accession>
<dbReference type="GO" id="GO:0000324">
    <property type="term" value="C:fungal-type vacuole"/>
    <property type="evidence" value="ECO:0007669"/>
    <property type="project" value="TreeGrafter"/>
</dbReference>
<evidence type="ECO:0000256" key="2">
    <source>
        <dbReference type="ARBA" id="ARBA00022645"/>
    </source>
</evidence>
<feature type="signal peptide" evidence="6">
    <location>
        <begin position="1"/>
        <end position="20"/>
    </location>
</feature>
<gene>
    <name evidence="7" type="ORF">K504DRAFT_48733</name>
</gene>
<organism evidence="7 8">
    <name type="scientific">Pleomassaria siparia CBS 279.74</name>
    <dbReference type="NCBI Taxonomy" id="1314801"/>
    <lineage>
        <taxon>Eukaryota</taxon>
        <taxon>Fungi</taxon>
        <taxon>Dikarya</taxon>
        <taxon>Ascomycota</taxon>
        <taxon>Pezizomycotina</taxon>
        <taxon>Dothideomycetes</taxon>
        <taxon>Pleosporomycetidae</taxon>
        <taxon>Pleosporales</taxon>
        <taxon>Pleomassariaceae</taxon>
        <taxon>Pleomassaria</taxon>
    </lineage>
</organism>
<dbReference type="GO" id="GO:0004185">
    <property type="term" value="F:serine-type carboxypeptidase activity"/>
    <property type="evidence" value="ECO:0007669"/>
    <property type="project" value="InterPro"/>
</dbReference>
<dbReference type="PANTHER" id="PTHR11802">
    <property type="entry name" value="SERINE PROTEASE FAMILY S10 SERINE CARBOXYPEPTIDASE"/>
    <property type="match status" value="1"/>
</dbReference>
<sequence>MFQLSSIVMLVLAFIGSAFAQFSPPVTYDTVLTSPINPNITISYKSPKPGTCYTAFATQKQYSGYVNLPPFTLAPYQQNYSINTFFWFFEARTNPETAPLTIWLNGGPGSSSMIGLFRETGPCEVVQSTDGSYGTQPNMWGWDRSSNILFIDQPTQTGFSFDDAVNGSLYLNNDTVITPPKPLPQGIPSWAFLNGTFSSGHSYSTQNTSVIAASASWHFLQGFLSAFPKYNPGTQPHSNTTEPTGVNLFTESYGGLYGPAFADFFESQNVKRNAGDIPRNSTLEIKLSSVGIINGLVDQLIQAPTIPKFAFNNTYDIQAIDQVTQLNALSDFSTPGGCKDLIAQCRNSMHAKDPQGEGDDISTNKICSQAADTCNDSLNTYTDASSDRSVYDIRVMNPSSFPNYAYLEYLSNADVLRSIGAKVNYTESNTDVWDAFALTGDVIRGTQLTSLANLLILGVRVAFIYGDADVICNWYGGELVSLELARQLSAYNTTFPEAGYADIVTNNSYVGGQVRQYGNLSFSRIYDAGHTVPAYQGETAFTVFTRIIEGNDIGMGNKIDISSFATKGSRYSTYRNKVPAQPKSTCWVRALQNTCSPDEVNQITNGKGVVKNGVWVAKDSDLYPSENHSLVGKPGSLPTNLPTVGNPTTTSVIPLTGVFTATGTPTPTSGASPRFLYRVQARKLFPNWLTKEAPSTKTGRIQRRNVRLDSLHTHVAPCHDIRSSQNCYYDTELGHTTNDIPYTSADRIGSRAVFPDALLTHEDPANIVLPSQVYYDTEPEDEETKRQSRKSRKVTVGTAVAICGLIVL</sequence>
<keyword evidence="3" id="KW-0645">Protease</keyword>
<keyword evidence="8" id="KW-1185">Reference proteome</keyword>
<evidence type="ECO:0000313" key="7">
    <source>
        <dbReference type="EMBL" id="KAF2707016.1"/>
    </source>
</evidence>
<dbReference type="InterPro" id="IPR029058">
    <property type="entry name" value="AB_hydrolase_fold"/>
</dbReference>
<comment type="similarity">
    <text evidence="1">Belongs to the peptidase S10 family.</text>
</comment>
<evidence type="ECO:0000256" key="3">
    <source>
        <dbReference type="ARBA" id="ARBA00022670"/>
    </source>
</evidence>
<keyword evidence="6" id="KW-0732">Signal</keyword>
<dbReference type="Proteomes" id="UP000799428">
    <property type="component" value="Unassembled WGS sequence"/>
</dbReference>
<reference evidence="7" key="1">
    <citation type="journal article" date="2020" name="Stud. Mycol.">
        <title>101 Dothideomycetes genomes: a test case for predicting lifestyles and emergence of pathogens.</title>
        <authorList>
            <person name="Haridas S."/>
            <person name="Albert R."/>
            <person name="Binder M."/>
            <person name="Bloem J."/>
            <person name="Labutti K."/>
            <person name="Salamov A."/>
            <person name="Andreopoulos B."/>
            <person name="Baker S."/>
            <person name="Barry K."/>
            <person name="Bills G."/>
            <person name="Bluhm B."/>
            <person name="Cannon C."/>
            <person name="Castanera R."/>
            <person name="Culley D."/>
            <person name="Daum C."/>
            <person name="Ezra D."/>
            <person name="Gonzalez J."/>
            <person name="Henrissat B."/>
            <person name="Kuo A."/>
            <person name="Liang C."/>
            <person name="Lipzen A."/>
            <person name="Lutzoni F."/>
            <person name="Magnuson J."/>
            <person name="Mondo S."/>
            <person name="Nolan M."/>
            <person name="Ohm R."/>
            <person name="Pangilinan J."/>
            <person name="Park H.-J."/>
            <person name="Ramirez L."/>
            <person name="Alfaro M."/>
            <person name="Sun H."/>
            <person name="Tritt A."/>
            <person name="Yoshinaga Y."/>
            <person name="Zwiers L.-H."/>
            <person name="Turgeon B."/>
            <person name="Goodwin S."/>
            <person name="Spatafora J."/>
            <person name="Crous P."/>
            <person name="Grigoriev I."/>
        </authorList>
    </citation>
    <scope>NUCLEOTIDE SEQUENCE</scope>
    <source>
        <strain evidence="7">CBS 279.74</strain>
    </source>
</reference>
<dbReference type="OrthoDB" id="443318at2759"/>
<dbReference type="PANTHER" id="PTHR11802:SF404">
    <property type="entry name" value="CARBOXYPEPTIDASE"/>
    <property type="match status" value="1"/>
</dbReference>
<evidence type="ECO:0000256" key="4">
    <source>
        <dbReference type="ARBA" id="ARBA00022801"/>
    </source>
</evidence>
<dbReference type="PRINTS" id="PR00724">
    <property type="entry name" value="CRBOXYPTASEC"/>
</dbReference>
<name>A0A6G1K2C1_9PLEO</name>
<keyword evidence="5" id="KW-0325">Glycoprotein</keyword>
<evidence type="ECO:0000256" key="6">
    <source>
        <dbReference type="SAM" id="SignalP"/>
    </source>
</evidence>
<feature type="chain" id="PRO_5026096040" evidence="6">
    <location>
        <begin position="21"/>
        <end position="808"/>
    </location>
</feature>
<evidence type="ECO:0000256" key="1">
    <source>
        <dbReference type="ARBA" id="ARBA00009431"/>
    </source>
</evidence>
<dbReference type="InterPro" id="IPR001563">
    <property type="entry name" value="Peptidase_S10"/>
</dbReference>
<keyword evidence="4 7" id="KW-0378">Hydrolase</keyword>
<evidence type="ECO:0000313" key="8">
    <source>
        <dbReference type="Proteomes" id="UP000799428"/>
    </source>
</evidence>
<dbReference type="AlphaFoldDB" id="A0A6G1K2C1"/>
<protein>
    <submittedName>
        <fullName evidence="7">Alpha/beta-hydrolase</fullName>
    </submittedName>
</protein>
<dbReference type="Gene3D" id="3.40.50.1820">
    <property type="entry name" value="alpha/beta hydrolase"/>
    <property type="match status" value="1"/>
</dbReference>